<protein>
    <recommendedName>
        <fullName evidence="1">Ribonuclease H1 N-terminal domain-containing protein</fullName>
    </recommendedName>
</protein>
<dbReference type="HOGENOM" id="CLU_137526_0_0_1"/>
<evidence type="ECO:0000259" key="1">
    <source>
        <dbReference type="Pfam" id="PF01693"/>
    </source>
</evidence>
<dbReference type="EMBL" id="KN833881">
    <property type="protein sequence ID" value="KIK15663.1"/>
    <property type="molecule type" value="Genomic_DNA"/>
</dbReference>
<keyword evidence="3" id="KW-1185">Reference proteome</keyword>
<name>A0A0C9Z6Z4_9AGAM</name>
<dbReference type="Proteomes" id="UP000054018">
    <property type="component" value="Unassembled WGS sequence"/>
</dbReference>
<sequence length="120" mass="13328">IPHLSDLAEPTSKPEGFYLVIIGQEVSIFYMWKDTALQVLEISGAIYYKCKTFQQALANYTAAYDKGELRAIPSPSGPFWPTVLRTPSPALSEGEQSYWAEVDHLMDVLSQVQLDATGSQ</sequence>
<dbReference type="STRING" id="765257.A0A0C9Z6Z4"/>
<feature type="non-terminal residue" evidence="2">
    <location>
        <position position="1"/>
    </location>
</feature>
<dbReference type="InterPro" id="IPR009027">
    <property type="entry name" value="Ribosomal_bL9/RNase_H1_N"/>
</dbReference>
<dbReference type="AlphaFoldDB" id="A0A0C9Z6Z4"/>
<evidence type="ECO:0000313" key="2">
    <source>
        <dbReference type="EMBL" id="KIK15663.1"/>
    </source>
</evidence>
<reference evidence="3" key="2">
    <citation type="submission" date="2015-01" db="EMBL/GenBank/DDBJ databases">
        <title>Evolutionary Origins and Diversification of the Mycorrhizal Mutualists.</title>
        <authorList>
            <consortium name="DOE Joint Genome Institute"/>
            <consortium name="Mycorrhizal Genomics Consortium"/>
            <person name="Kohler A."/>
            <person name="Kuo A."/>
            <person name="Nagy L.G."/>
            <person name="Floudas D."/>
            <person name="Copeland A."/>
            <person name="Barry K.W."/>
            <person name="Cichocki N."/>
            <person name="Veneault-Fourrey C."/>
            <person name="LaButti K."/>
            <person name="Lindquist E.A."/>
            <person name="Lipzen A."/>
            <person name="Lundell T."/>
            <person name="Morin E."/>
            <person name="Murat C."/>
            <person name="Riley R."/>
            <person name="Ohm R."/>
            <person name="Sun H."/>
            <person name="Tunlid A."/>
            <person name="Henrissat B."/>
            <person name="Grigoriev I.V."/>
            <person name="Hibbett D.S."/>
            <person name="Martin F."/>
        </authorList>
    </citation>
    <scope>NUCLEOTIDE SEQUENCE [LARGE SCALE GENOMIC DNA]</scope>
    <source>
        <strain evidence="3">441</strain>
    </source>
</reference>
<dbReference type="SUPFAM" id="SSF55658">
    <property type="entry name" value="L9 N-domain-like"/>
    <property type="match status" value="1"/>
</dbReference>
<dbReference type="InterPro" id="IPR011320">
    <property type="entry name" value="RNase_H1_N"/>
</dbReference>
<gene>
    <name evidence="2" type="ORF">PISMIDRAFT_114747</name>
</gene>
<evidence type="ECO:0000313" key="3">
    <source>
        <dbReference type="Proteomes" id="UP000054018"/>
    </source>
</evidence>
<accession>A0A0C9Z6Z4</accession>
<reference evidence="2 3" key="1">
    <citation type="submission" date="2014-04" db="EMBL/GenBank/DDBJ databases">
        <authorList>
            <consortium name="DOE Joint Genome Institute"/>
            <person name="Kuo A."/>
            <person name="Kohler A."/>
            <person name="Costa M.D."/>
            <person name="Nagy L.G."/>
            <person name="Floudas D."/>
            <person name="Copeland A."/>
            <person name="Barry K.W."/>
            <person name="Cichocki N."/>
            <person name="Veneault-Fourrey C."/>
            <person name="LaButti K."/>
            <person name="Lindquist E.A."/>
            <person name="Lipzen A."/>
            <person name="Lundell T."/>
            <person name="Morin E."/>
            <person name="Murat C."/>
            <person name="Sun H."/>
            <person name="Tunlid A."/>
            <person name="Henrissat B."/>
            <person name="Grigoriev I.V."/>
            <person name="Hibbett D.S."/>
            <person name="Martin F."/>
            <person name="Nordberg H.P."/>
            <person name="Cantor M.N."/>
            <person name="Hua S.X."/>
        </authorList>
    </citation>
    <scope>NUCLEOTIDE SEQUENCE [LARGE SCALE GENOMIC DNA]</scope>
    <source>
        <strain evidence="2 3">441</strain>
    </source>
</reference>
<dbReference type="Pfam" id="PF01693">
    <property type="entry name" value="Cauli_VI"/>
    <property type="match status" value="1"/>
</dbReference>
<dbReference type="InterPro" id="IPR037056">
    <property type="entry name" value="RNase_H1_N_sf"/>
</dbReference>
<dbReference type="Gene3D" id="3.40.970.10">
    <property type="entry name" value="Ribonuclease H1, N-terminal domain"/>
    <property type="match status" value="1"/>
</dbReference>
<organism evidence="2 3">
    <name type="scientific">Pisolithus microcarpus 441</name>
    <dbReference type="NCBI Taxonomy" id="765257"/>
    <lineage>
        <taxon>Eukaryota</taxon>
        <taxon>Fungi</taxon>
        <taxon>Dikarya</taxon>
        <taxon>Basidiomycota</taxon>
        <taxon>Agaricomycotina</taxon>
        <taxon>Agaricomycetes</taxon>
        <taxon>Agaricomycetidae</taxon>
        <taxon>Boletales</taxon>
        <taxon>Sclerodermatineae</taxon>
        <taxon>Pisolithaceae</taxon>
        <taxon>Pisolithus</taxon>
    </lineage>
</organism>
<dbReference type="OrthoDB" id="2658750at2759"/>
<feature type="domain" description="Ribonuclease H1 N-terminal" evidence="1">
    <location>
        <begin position="17"/>
        <end position="57"/>
    </location>
</feature>
<proteinExistence type="predicted"/>